<reference evidence="1 2" key="1">
    <citation type="journal article" date="2023" name="Sci. Data">
        <title>Genome assembly of the Korean intertidal mud-creeper Batillaria attramentaria.</title>
        <authorList>
            <person name="Patra A.K."/>
            <person name="Ho P.T."/>
            <person name="Jun S."/>
            <person name="Lee S.J."/>
            <person name="Kim Y."/>
            <person name="Won Y.J."/>
        </authorList>
    </citation>
    <scope>NUCLEOTIDE SEQUENCE [LARGE SCALE GENOMIC DNA]</scope>
    <source>
        <strain evidence="1">Wonlab-2016</strain>
    </source>
</reference>
<sequence>MRCGEVSVLGSNPEKELAPHFASCELPSMPRLGGNDSAAQMMRDWEWCDWVLFPEKLSRLLKERKTSRLPAWYFMDSAV</sequence>
<keyword evidence="2" id="KW-1185">Reference proteome</keyword>
<organism evidence="1 2">
    <name type="scientific">Batillaria attramentaria</name>
    <dbReference type="NCBI Taxonomy" id="370345"/>
    <lineage>
        <taxon>Eukaryota</taxon>
        <taxon>Metazoa</taxon>
        <taxon>Spiralia</taxon>
        <taxon>Lophotrochozoa</taxon>
        <taxon>Mollusca</taxon>
        <taxon>Gastropoda</taxon>
        <taxon>Caenogastropoda</taxon>
        <taxon>Sorbeoconcha</taxon>
        <taxon>Cerithioidea</taxon>
        <taxon>Batillariidae</taxon>
        <taxon>Batillaria</taxon>
    </lineage>
</organism>
<dbReference type="EMBL" id="JACVVK020000246">
    <property type="protein sequence ID" value="KAK7482348.1"/>
    <property type="molecule type" value="Genomic_DNA"/>
</dbReference>
<gene>
    <name evidence="1" type="ORF">BaRGS_00026367</name>
</gene>
<proteinExistence type="predicted"/>
<dbReference type="AlphaFoldDB" id="A0ABD0K651"/>
<dbReference type="Proteomes" id="UP001519460">
    <property type="component" value="Unassembled WGS sequence"/>
</dbReference>
<evidence type="ECO:0000313" key="1">
    <source>
        <dbReference type="EMBL" id="KAK7482348.1"/>
    </source>
</evidence>
<evidence type="ECO:0000313" key="2">
    <source>
        <dbReference type="Proteomes" id="UP001519460"/>
    </source>
</evidence>
<accession>A0ABD0K651</accession>
<name>A0ABD0K651_9CAEN</name>
<comment type="caution">
    <text evidence="1">The sequence shown here is derived from an EMBL/GenBank/DDBJ whole genome shotgun (WGS) entry which is preliminary data.</text>
</comment>
<protein>
    <submittedName>
        <fullName evidence="1">Uncharacterized protein</fullName>
    </submittedName>
</protein>